<dbReference type="GO" id="GO:0016836">
    <property type="term" value="F:hydro-lyase activity"/>
    <property type="evidence" value="ECO:0007669"/>
    <property type="project" value="UniProtKB-UniRule"/>
</dbReference>
<organism evidence="9 10">
    <name type="scientific">Ferroglobus placidus (strain DSM 10642 / AEDII12DO)</name>
    <dbReference type="NCBI Taxonomy" id="589924"/>
    <lineage>
        <taxon>Archaea</taxon>
        <taxon>Methanobacteriati</taxon>
        <taxon>Methanobacteriota</taxon>
        <taxon>Archaeoglobi</taxon>
        <taxon>Archaeoglobales</taxon>
        <taxon>Archaeoglobaceae</taxon>
        <taxon>Ferroglobus</taxon>
    </lineage>
</organism>
<evidence type="ECO:0000256" key="4">
    <source>
        <dbReference type="ARBA" id="ARBA00052457"/>
    </source>
</evidence>
<dbReference type="STRING" id="589924.Ferp_2129"/>
<dbReference type="GO" id="GO:0004590">
    <property type="term" value="F:orotidine-5'-phosphate decarboxylase activity"/>
    <property type="evidence" value="ECO:0007669"/>
    <property type="project" value="InterPro"/>
</dbReference>
<protein>
    <recommendedName>
        <fullName evidence="7">Bifunctional enzyme Fae/Hps</fullName>
    </recommendedName>
    <domain>
        <recommendedName>
            <fullName evidence="7">5,6,7,8-tetrahydromethanopterin hydro-lyase</fullName>
            <ecNumber evidence="7">4.2.1.147</ecNumber>
        </recommendedName>
        <alternativeName>
            <fullName evidence="7">Formaldehyde-activating enzyme</fullName>
            <shortName evidence="7">Fae</shortName>
        </alternativeName>
    </domain>
    <domain>
        <recommendedName>
            <fullName evidence="7">3-hexulose-6-phosphate synthase</fullName>
            <shortName evidence="7">HPS</shortName>
            <ecNumber evidence="7">4.1.2.43</ecNumber>
        </recommendedName>
        <alternativeName>
            <fullName evidence="7">D-arabino-3-hexulose-6-phosphate formaldehyde lyase</fullName>
        </alternativeName>
    </domain>
</protein>
<comment type="similarity">
    <text evidence="7">In the C-terminal section; belongs to the HPS/KGPDC family. HPS subfamily.</text>
</comment>
<dbReference type="EC" id="4.2.1.147" evidence="7"/>
<reference evidence="9 10" key="2">
    <citation type="journal article" date="2011" name="Stand. Genomic Sci.">
        <title>Complete genome sequence of Ferroglobus placidus AEDII12DO.</title>
        <authorList>
            <person name="Anderson I."/>
            <person name="Risso C."/>
            <person name="Holmes D."/>
            <person name="Lucas S."/>
            <person name="Copeland A."/>
            <person name="Lapidus A."/>
            <person name="Cheng J.F."/>
            <person name="Bruce D."/>
            <person name="Goodwin L."/>
            <person name="Pitluck S."/>
            <person name="Saunders E."/>
            <person name="Brettin T."/>
            <person name="Detter J.C."/>
            <person name="Han C."/>
            <person name="Tapia R."/>
            <person name="Larimer F."/>
            <person name="Land M."/>
            <person name="Hauser L."/>
            <person name="Woyke T."/>
            <person name="Lovley D."/>
            <person name="Kyrpides N."/>
            <person name="Ivanova N."/>
        </authorList>
    </citation>
    <scope>NUCLEOTIDE SEQUENCE [LARGE SCALE GENOMIC DNA]</scope>
    <source>
        <strain evidence="10">DSM 10642 / AEDII12DO</strain>
    </source>
</reference>
<dbReference type="AlphaFoldDB" id="D3S0L9"/>
<dbReference type="PANTHER" id="PTHR35039">
    <property type="entry name" value="3-KETO-L-GULONATE-6-PHOSPHATE DECARBOXYLASE SGBH-RELATED"/>
    <property type="match status" value="1"/>
</dbReference>
<comment type="similarity">
    <text evidence="7">In the N-terminal section; belongs to the formaldehyde-activating enzyme family.</text>
</comment>
<feature type="active site" description="Proton donor" evidence="7">
    <location>
        <position position="18"/>
    </location>
</feature>
<comment type="pathway">
    <text evidence="7">Carbohydrate biosynthesis; D-ribose 5-phosphate biosynthesis.</text>
</comment>
<gene>
    <name evidence="7" type="primary">fae-hps</name>
    <name evidence="9" type="ordered locus">Ferp_2129</name>
</gene>
<dbReference type="EC" id="4.1.2.43" evidence="7"/>
<dbReference type="PaxDb" id="589924-Ferp_2129"/>
<dbReference type="GO" id="GO:0043801">
    <property type="term" value="F:hexulose-6-phosphate synthase activity"/>
    <property type="evidence" value="ECO:0007669"/>
    <property type="project" value="UniProtKB-UniRule"/>
</dbReference>
<dbReference type="Pfam" id="PF00215">
    <property type="entry name" value="OMPdecase"/>
    <property type="match status" value="1"/>
</dbReference>
<evidence type="ECO:0000259" key="8">
    <source>
        <dbReference type="SMART" id="SM00934"/>
    </source>
</evidence>
<dbReference type="InterPro" id="IPR013785">
    <property type="entry name" value="Aldolase_TIM"/>
</dbReference>
<dbReference type="UniPathway" id="UPA00293"/>
<feature type="binding site" evidence="7">
    <location>
        <position position="69"/>
    </location>
    <ligand>
        <name>substrate</name>
    </ligand>
</feature>
<feature type="binding site" evidence="7">
    <location>
        <position position="20"/>
    </location>
    <ligand>
        <name>substrate</name>
    </ligand>
</feature>
<dbReference type="RefSeq" id="WP_012966598.1">
    <property type="nucleotide sequence ID" value="NC_013849.1"/>
</dbReference>
<dbReference type="CDD" id="cd04726">
    <property type="entry name" value="KGPDC_HPS"/>
    <property type="match status" value="1"/>
</dbReference>
<dbReference type="InterPro" id="IPR041710">
    <property type="entry name" value="HPS/KGPDC"/>
</dbReference>
<keyword evidence="2 7" id="KW-0511">Multifunctional enzyme</keyword>
<evidence type="ECO:0000313" key="9">
    <source>
        <dbReference type="EMBL" id="ADC66260.1"/>
    </source>
</evidence>
<evidence type="ECO:0000256" key="7">
    <source>
        <dbReference type="HAMAP-Rule" id="MF_01268"/>
    </source>
</evidence>
<dbReference type="InterPro" id="IPR020868">
    <property type="entry name" value="Fae/Hps"/>
</dbReference>
<reference evidence="10" key="1">
    <citation type="submission" date="2010-02" db="EMBL/GenBank/DDBJ databases">
        <title>Complete sequence of Ferroglobus placidus DSM 10642.</title>
        <authorList>
            <consortium name="US DOE Joint Genome Institute"/>
            <person name="Lucas S."/>
            <person name="Copeland A."/>
            <person name="Lapidus A."/>
            <person name="Cheng J.-F."/>
            <person name="Bruce D."/>
            <person name="Goodwin L."/>
            <person name="Pitluck S."/>
            <person name="Saunders E."/>
            <person name="Brettin T."/>
            <person name="Detter J.C."/>
            <person name="Han C."/>
            <person name="Tapia R."/>
            <person name="Larimer F."/>
            <person name="Land M."/>
            <person name="Hauser L."/>
            <person name="Kyrpides N."/>
            <person name="Ivanova N."/>
            <person name="Holmes D."/>
            <person name="Lovley D."/>
            <person name="Kyrpides N."/>
            <person name="Anderson I.J."/>
            <person name="Woyke T."/>
        </authorList>
    </citation>
    <scope>NUCLEOTIDE SEQUENCE [LARGE SCALE GENOMIC DNA]</scope>
    <source>
        <strain evidence="10">DSM 10642 / AEDII12DO</strain>
    </source>
</reference>
<keyword evidence="3 7" id="KW-0119">Carbohydrate metabolism</keyword>
<proteinExistence type="inferred from homology"/>
<comment type="similarity">
    <text evidence="6">Belongs to the formaldehyde-activating enzyme family.</text>
</comment>
<dbReference type="InterPro" id="IPR014826">
    <property type="entry name" value="HCHO-activating_enzyme"/>
</dbReference>
<dbReference type="SUPFAM" id="SSF51366">
    <property type="entry name" value="Ribulose-phoshate binding barrel"/>
    <property type="match status" value="1"/>
</dbReference>
<dbReference type="GO" id="GO:0019854">
    <property type="term" value="P:L-ascorbic acid catabolic process"/>
    <property type="evidence" value="ECO:0007669"/>
    <property type="project" value="TreeGrafter"/>
</dbReference>
<feature type="region of interest" description="Formaldehyde-activating enzyme" evidence="7">
    <location>
        <begin position="1"/>
        <end position="162"/>
    </location>
</feature>
<dbReference type="FunFam" id="3.30.230.60:FF:000001">
    <property type="entry name" value="5,6,7,8-tetrahydromethanopterin hydro-lyase"/>
    <property type="match status" value="1"/>
</dbReference>
<feature type="region of interest" description="3-hexulose-6-phosphate synthase" evidence="7">
    <location>
        <begin position="163"/>
        <end position="394"/>
    </location>
</feature>
<dbReference type="GO" id="GO:0033982">
    <property type="term" value="F:3-dehydro-L-gulonate-6-phosphate decarboxylase activity"/>
    <property type="evidence" value="ECO:0007669"/>
    <property type="project" value="TreeGrafter"/>
</dbReference>
<dbReference type="eggNOG" id="arCOG00103">
    <property type="taxonomic scope" value="Archaea"/>
</dbReference>
<dbReference type="InterPro" id="IPR001754">
    <property type="entry name" value="OMPdeCOase_dom"/>
</dbReference>
<dbReference type="GeneID" id="8779665"/>
<evidence type="ECO:0000256" key="6">
    <source>
        <dbReference type="ARBA" id="ARBA00061519"/>
    </source>
</evidence>
<feature type="binding site" evidence="7">
    <location>
        <position position="84"/>
    </location>
    <ligand>
        <name>substrate</name>
    </ligand>
</feature>
<dbReference type="HAMAP" id="MF_01268">
    <property type="entry name" value="Fae_Hps"/>
    <property type="match status" value="1"/>
</dbReference>
<comment type="catalytic activity">
    <reaction evidence="4 7">
        <text>5,6,7,8-tetrahydromethanopterin + formaldehyde = 5,10-methylenetetrahydromethanopterin + H2O</text>
        <dbReference type="Rhea" id="RHEA:24678"/>
        <dbReference type="ChEBI" id="CHEBI:15377"/>
        <dbReference type="ChEBI" id="CHEBI:16842"/>
        <dbReference type="ChEBI" id="CHEBI:57818"/>
        <dbReference type="ChEBI" id="CHEBI:58103"/>
        <dbReference type="EC" id="4.2.1.147"/>
    </reaction>
</comment>
<evidence type="ECO:0000256" key="3">
    <source>
        <dbReference type="ARBA" id="ARBA00023277"/>
    </source>
</evidence>
<dbReference type="GO" id="GO:0016051">
    <property type="term" value="P:carbohydrate biosynthetic process"/>
    <property type="evidence" value="ECO:0007669"/>
    <property type="project" value="UniProtKB-UniRule"/>
</dbReference>
<comment type="catalytic activity">
    <reaction evidence="7">
        <text>D-ribulose 5-phosphate + formaldehyde = D-arabino-hex-3-ulose 6-phosphate</text>
        <dbReference type="Rhea" id="RHEA:25201"/>
        <dbReference type="ChEBI" id="CHEBI:16842"/>
        <dbReference type="ChEBI" id="CHEBI:58121"/>
        <dbReference type="ChEBI" id="CHEBI:58542"/>
        <dbReference type="EC" id="4.1.2.43"/>
    </reaction>
</comment>
<dbReference type="GO" id="GO:0006207">
    <property type="term" value="P:'de novo' pyrimidine nucleobase biosynthetic process"/>
    <property type="evidence" value="ECO:0007669"/>
    <property type="project" value="InterPro"/>
</dbReference>
<dbReference type="Gene3D" id="3.30.230.60">
    <property type="entry name" value="Formaldehyde-activating enzyme"/>
    <property type="match status" value="1"/>
</dbReference>
<evidence type="ECO:0000256" key="2">
    <source>
        <dbReference type="ARBA" id="ARBA00023268"/>
    </source>
</evidence>
<feature type="binding site" evidence="7">
    <location>
        <position position="49"/>
    </location>
    <ligand>
        <name>substrate</name>
    </ligand>
</feature>
<dbReference type="EMBL" id="CP001899">
    <property type="protein sequence ID" value="ADC66260.1"/>
    <property type="molecule type" value="Genomic_DNA"/>
</dbReference>
<dbReference type="Gene3D" id="3.20.20.70">
    <property type="entry name" value="Aldolase class I"/>
    <property type="match status" value="1"/>
</dbReference>
<evidence type="ECO:0000256" key="5">
    <source>
        <dbReference type="ARBA" id="ARBA00056998"/>
    </source>
</evidence>
<comment type="function">
    <text evidence="5 7">Catalyzes the condensation of formaldehyde with tetrahydromethanopterin (H(4)MPT) to 5,10-methylenetetrahydromethanopterin.</text>
</comment>
<sequence length="394" mass="43429">MEMRIGEALVGVGNEVAHIDLMIGTKDSPVAQAFANALSQLSAGHTPLLAVIRPNLITKPPAVIIPKVTIKDMKQAELIFGPAQMAVAKAIADAVEEGIIPKEKAEDYLVVVSVFIHPKAENKHKIFYYNYSATKLALKRAMQNFPDVDTVLYEKDRSSHPLVGRKMTKLWDPPYLQIAIDIPDLGEVKKVLAQIPESDHIIYEVGTPLAKRYGAEVILELREIKPNAFFVLDLKTLDTGNLEARMAADATANAVVISGLAPISTIVKAIKEADKTGIYSVVDMLNVEDPLKRLEKIKEAGVFPNVVELHRAIDSESEKPPWMLAKEIKKKYNVLVAVAGGIRPENVEEVISYGADIIVVGRAITKAKDVEGAARRFLNYMKPDTDQFRIMTDF</sequence>
<keyword evidence="1 7" id="KW-0456">Lyase</keyword>
<evidence type="ECO:0000313" key="10">
    <source>
        <dbReference type="Proteomes" id="UP000002613"/>
    </source>
</evidence>
<feature type="domain" description="Orotidine 5'-phosphate decarboxylase" evidence="8">
    <location>
        <begin position="175"/>
        <end position="377"/>
    </location>
</feature>
<dbReference type="InterPro" id="IPR011060">
    <property type="entry name" value="RibuloseP-bd_barrel"/>
</dbReference>
<name>D3S0L9_FERPA</name>
<dbReference type="PANTHER" id="PTHR35039:SF3">
    <property type="entry name" value="3-KETO-L-GULONATE-6-PHOSPHATE DECARBOXYLASE SGBH-RELATED"/>
    <property type="match status" value="1"/>
</dbReference>
<dbReference type="OrthoDB" id="64276at2157"/>
<dbReference type="Proteomes" id="UP000002613">
    <property type="component" value="Chromosome"/>
</dbReference>
<dbReference type="Pfam" id="PF08714">
    <property type="entry name" value="Fae"/>
    <property type="match status" value="1"/>
</dbReference>
<comment type="function">
    <text evidence="7">Catalyzes the reversible formation of ribulose-5-phosphate and formaldehyde from 3-hexulose-6-phosphate.</text>
</comment>
<dbReference type="NCBIfam" id="TIGR03126">
    <property type="entry name" value="one_C_fae"/>
    <property type="match status" value="1"/>
</dbReference>
<dbReference type="GO" id="GO:0016840">
    <property type="term" value="F:carbon-nitrogen lyase activity"/>
    <property type="evidence" value="ECO:0007669"/>
    <property type="project" value="InterPro"/>
</dbReference>
<dbReference type="HOGENOM" id="CLU_701335_0_0_2"/>
<keyword evidence="10" id="KW-1185">Reference proteome</keyword>
<dbReference type="SMART" id="SM00934">
    <property type="entry name" value="OMPdecase"/>
    <property type="match status" value="1"/>
</dbReference>
<accession>D3S0L9</accession>
<dbReference type="SUPFAM" id="SSF54211">
    <property type="entry name" value="Ribosomal protein S5 domain 2-like"/>
    <property type="match status" value="1"/>
</dbReference>
<dbReference type="NCBIfam" id="NF009833">
    <property type="entry name" value="PRK13307.1"/>
    <property type="match status" value="1"/>
</dbReference>
<dbReference type="InterPro" id="IPR020568">
    <property type="entry name" value="Ribosomal_Su5_D2-typ_SF"/>
</dbReference>
<dbReference type="KEGG" id="fpl:Ferp_2129"/>
<dbReference type="InterPro" id="IPR037075">
    <property type="entry name" value="HCHO-activating_enzyme_sf"/>
</dbReference>
<feature type="binding site" evidence="7">
    <location>
        <position position="67"/>
    </location>
    <ligand>
        <name>substrate</name>
    </ligand>
</feature>
<evidence type="ECO:0000256" key="1">
    <source>
        <dbReference type="ARBA" id="ARBA00023239"/>
    </source>
</evidence>